<dbReference type="EMBL" id="HACM01008088">
    <property type="protein sequence ID" value="CRZ08530.1"/>
    <property type="molecule type" value="Transcribed_RNA"/>
</dbReference>
<feature type="non-terminal residue" evidence="2">
    <location>
        <position position="1"/>
    </location>
</feature>
<keyword evidence="1" id="KW-0732">Signal</keyword>
<dbReference type="EMBL" id="HACM01008092">
    <property type="protein sequence ID" value="CRZ08534.1"/>
    <property type="molecule type" value="Transcribed_RNA"/>
</dbReference>
<name>A0A0H5R3Q2_9EUKA</name>
<dbReference type="EMBL" id="HACM01008089">
    <property type="protein sequence ID" value="CRZ08531.1"/>
    <property type="molecule type" value="Transcribed_RNA"/>
</dbReference>
<dbReference type="AlphaFoldDB" id="A0A0H5R3Q2"/>
<dbReference type="EMBL" id="HACM01008086">
    <property type="protein sequence ID" value="CRZ08528.1"/>
    <property type="molecule type" value="Transcribed_RNA"/>
</dbReference>
<evidence type="ECO:0000256" key="1">
    <source>
        <dbReference type="SAM" id="SignalP"/>
    </source>
</evidence>
<evidence type="ECO:0000313" key="2">
    <source>
        <dbReference type="EMBL" id="CRZ08531.1"/>
    </source>
</evidence>
<proteinExistence type="predicted"/>
<organism evidence="2">
    <name type="scientific">Spongospora subterranea</name>
    <dbReference type="NCBI Taxonomy" id="70186"/>
    <lineage>
        <taxon>Eukaryota</taxon>
        <taxon>Sar</taxon>
        <taxon>Rhizaria</taxon>
        <taxon>Endomyxa</taxon>
        <taxon>Phytomyxea</taxon>
        <taxon>Plasmodiophorida</taxon>
        <taxon>Plasmodiophoridae</taxon>
        <taxon>Spongospora</taxon>
    </lineage>
</organism>
<reference evidence="2" key="1">
    <citation type="submission" date="2015-04" db="EMBL/GenBank/DDBJ databases">
        <title>The genome sequence of the plant pathogenic Rhizarian Plasmodiophora brassicae reveals insights in its biotrophic life cycle and the origin of chitin synthesis.</title>
        <authorList>
            <person name="Schwelm A."/>
            <person name="Fogelqvist J."/>
            <person name="Knaust A."/>
            <person name="Julke S."/>
            <person name="Lilja T."/>
            <person name="Dhandapani V."/>
            <person name="Bonilla-Rosso G."/>
            <person name="Karlsson M."/>
            <person name="Shevchenko A."/>
            <person name="Choi S.R."/>
            <person name="Kim H.G."/>
            <person name="Park J.Y."/>
            <person name="Lim Y.P."/>
            <person name="Ludwig-Muller J."/>
            <person name="Dixelius C."/>
        </authorList>
    </citation>
    <scope>NUCLEOTIDE SEQUENCE</scope>
    <source>
        <tissue evidence="2">Potato root galls</tissue>
    </source>
</reference>
<protein>
    <submittedName>
        <fullName evidence="2">Uncharacterized protein</fullName>
    </submittedName>
</protein>
<sequence length="124" mass="14192">GYQRPPCRVAPTAIKYLLVLLCVIMVGQRTQEECLIDLKQRIWKWGFDNNDLATIKNFKHNISFALNAINLYLDAWPECSVIGRWRDQLQPMQPKNSKIFLSVFSPSPIIAAFARQQLAKGGML</sequence>
<feature type="chain" id="PRO_5011353007" evidence="1">
    <location>
        <begin position="30"/>
        <end position="124"/>
    </location>
</feature>
<accession>A0A0H5R3Q2</accession>
<feature type="signal peptide" evidence="1">
    <location>
        <begin position="1"/>
        <end position="29"/>
    </location>
</feature>